<reference evidence="3" key="1">
    <citation type="submission" date="2016-07" db="EMBL/GenBank/DDBJ databases">
        <authorList>
            <person name="Florea S."/>
            <person name="Webb J.S."/>
            <person name="Jaromczyk J."/>
            <person name="Schardl C.L."/>
        </authorList>
    </citation>
    <scope>NUCLEOTIDE SEQUENCE [LARGE SCALE GENOMIC DNA]</scope>
    <source>
        <strain evidence="3">Z6</strain>
    </source>
</reference>
<comment type="caution">
    <text evidence="2">The sequence shown here is derived from an EMBL/GenBank/DDBJ whole genome shotgun (WGS) entry which is preliminary data.</text>
</comment>
<proteinExistence type="predicted"/>
<keyword evidence="1" id="KW-1133">Transmembrane helix</keyword>
<gene>
    <name evidence="2" type="ORF">U472_10640</name>
</gene>
<evidence type="ECO:0000256" key="1">
    <source>
        <dbReference type="SAM" id="Phobius"/>
    </source>
</evidence>
<keyword evidence="1" id="KW-0472">Membrane</keyword>
<sequence>MILEVNTPAFLFSTISLLMSAYAGRFSKISKIIRKLSVDIHNSNLVERHYLKEQISLFSKRIIYIRRLQLSGISSLFCSSLSMFFLLFERINFANIFFVLAIIFFLLCLLICLIEIYYSIRALELNLEL</sequence>
<evidence type="ECO:0000313" key="3">
    <source>
        <dbReference type="Proteomes" id="UP000093514"/>
    </source>
</evidence>
<dbReference type="EMBL" id="LWDV01000009">
    <property type="protein sequence ID" value="OCL26450.1"/>
    <property type="molecule type" value="Genomic_DNA"/>
</dbReference>
<feature type="transmembrane region" description="Helical" evidence="1">
    <location>
        <begin position="6"/>
        <end position="24"/>
    </location>
</feature>
<dbReference type="AlphaFoldDB" id="A0A1C0A8A8"/>
<name>A0A1C0A8A8_9FIRM</name>
<reference evidence="2 3" key="2">
    <citation type="submission" date="2016-08" db="EMBL/GenBank/DDBJ databases">
        <title>Orenia metallireducens sp. nov. strain Z6, a Novel Metal-reducing Firmicute from the Deep Subsurface.</title>
        <authorList>
            <person name="Maxim B.I."/>
            <person name="Kenneth K."/>
            <person name="Flynn T.M."/>
            <person name="Oloughlin E.J."/>
            <person name="Locke R.A."/>
            <person name="Weber J.R."/>
            <person name="Egan S.M."/>
            <person name="Mackie R.I."/>
            <person name="Cann I.K."/>
        </authorList>
    </citation>
    <scope>NUCLEOTIDE SEQUENCE [LARGE SCALE GENOMIC DNA]</scope>
    <source>
        <strain evidence="2 3">Z6</strain>
    </source>
</reference>
<accession>A0A1C0A8A8</accession>
<feature type="transmembrane region" description="Helical" evidence="1">
    <location>
        <begin position="68"/>
        <end position="88"/>
    </location>
</feature>
<evidence type="ECO:0000313" key="2">
    <source>
        <dbReference type="EMBL" id="OCL26450.1"/>
    </source>
</evidence>
<keyword evidence="1" id="KW-0812">Transmembrane</keyword>
<evidence type="ECO:0008006" key="4">
    <source>
        <dbReference type="Google" id="ProtNLM"/>
    </source>
</evidence>
<dbReference type="InterPro" id="IPR021279">
    <property type="entry name" value="DUF2721"/>
</dbReference>
<dbReference type="OrthoDB" id="2113000at2"/>
<dbReference type="Pfam" id="PF11026">
    <property type="entry name" value="DUF2721"/>
    <property type="match status" value="1"/>
</dbReference>
<dbReference type="RefSeq" id="WP_068718293.1">
    <property type="nucleotide sequence ID" value="NZ_LWDV01000009.1"/>
</dbReference>
<protein>
    <recommendedName>
        <fullName evidence="4">DUF2721 domain-containing protein</fullName>
    </recommendedName>
</protein>
<dbReference type="Proteomes" id="UP000093514">
    <property type="component" value="Unassembled WGS sequence"/>
</dbReference>
<organism evidence="2 3">
    <name type="scientific">Orenia metallireducens</name>
    <dbReference type="NCBI Taxonomy" id="1413210"/>
    <lineage>
        <taxon>Bacteria</taxon>
        <taxon>Bacillati</taxon>
        <taxon>Bacillota</taxon>
        <taxon>Clostridia</taxon>
        <taxon>Halanaerobiales</taxon>
        <taxon>Halobacteroidaceae</taxon>
        <taxon>Orenia</taxon>
    </lineage>
</organism>
<feature type="transmembrane region" description="Helical" evidence="1">
    <location>
        <begin position="94"/>
        <end position="118"/>
    </location>
</feature>
<keyword evidence="3" id="KW-1185">Reference proteome</keyword>